<name>A0A288QXL4_9LACO</name>
<reference evidence="3 4" key="1">
    <citation type="submission" date="2018-07" db="EMBL/GenBank/DDBJ databases">
        <title>Genomic Encyclopedia of Type Strains, Phase III (KMG-III): the genomes of soil and plant-associated and newly described type strains.</title>
        <authorList>
            <person name="Whitman W."/>
        </authorList>
    </citation>
    <scope>NUCLEOTIDE SEQUENCE [LARGE SCALE GENOMIC DNA]</scope>
    <source>
        <strain evidence="3 4">CECT 7031</strain>
    </source>
</reference>
<comment type="caution">
    <text evidence="3">The sequence shown here is derived from an EMBL/GenBank/DDBJ whole genome shotgun (WGS) entry which is preliminary data.</text>
</comment>
<dbReference type="Gene3D" id="3.20.20.120">
    <property type="entry name" value="Enolase-like C-terminal domain"/>
    <property type="match status" value="1"/>
</dbReference>
<proteinExistence type="predicted"/>
<dbReference type="InterPro" id="IPR029065">
    <property type="entry name" value="Enolase_C-like"/>
</dbReference>
<dbReference type="KEGG" id="wso:WSWS_01288"/>
<keyword evidence="1" id="KW-0479">Metal-binding</keyword>
<dbReference type="AlphaFoldDB" id="A0A288QXL4"/>
<dbReference type="RefSeq" id="WP_070230483.1">
    <property type="nucleotide sequence ID" value="NZ_BJYO01000004.1"/>
</dbReference>
<dbReference type="PANTHER" id="PTHR48073:SF5">
    <property type="entry name" value="O-SUCCINYLBENZOATE SYNTHASE"/>
    <property type="match status" value="1"/>
</dbReference>
<dbReference type="SMART" id="SM00922">
    <property type="entry name" value="MR_MLE"/>
    <property type="match status" value="1"/>
</dbReference>
<organism evidence="3 4">
    <name type="scientific">Weissella soli</name>
    <dbReference type="NCBI Taxonomy" id="155866"/>
    <lineage>
        <taxon>Bacteria</taxon>
        <taxon>Bacillati</taxon>
        <taxon>Bacillota</taxon>
        <taxon>Bacilli</taxon>
        <taxon>Lactobacillales</taxon>
        <taxon>Lactobacillaceae</taxon>
        <taxon>Weissella</taxon>
    </lineage>
</organism>
<dbReference type="InterPro" id="IPR029017">
    <property type="entry name" value="Enolase-like_N"/>
</dbReference>
<dbReference type="EMBL" id="QRAS01000003">
    <property type="protein sequence ID" value="RDL05364.1"/>
    <property type="molecule type" value="Genomic_DNA"/>
</dbReference>
<evidence type="ECO:0000256" key="1">
    <source>
        <dbReference type="ARBA" id="ARBA00022723"/>
    </source>
</evidence>
<dbReference type="Pfam" id="PF13378">
    <property type="entry name" value="MR_MLE_C"/>
    <property type="match status" value="1"/>
</dbReference>
<dbReference type="InterPro" id="IPR036849">
    <property type="entry name" value="Enolase-like_C_sf"/>
</dbReference>
<dbReference type="PANTHER" id="PTHR48073">
    <property type="entry name" value="O-SUCCINYLBENZOATE SYNTHASE-RELATED"/>
    <property type="match status" value="1"/>
</dbReference>
<dbReference type="SFLD" id="SFLDG00180">
    <property type="entry name" value="muconate_cycloisomerase"/>
    <property type="match status" value="1"/>
</dbReference>
<dbReference type="SUPFAM" id="SSF51604">
    <property type="entry name" value="Enolase C-terminal domain-like"/>
    <property type="match status" value="1"/>
</dbReference>
<dbReference type="InterPro" id="IPR013342">
    <property type="entry name" value="Mandelate_racemase_C"/>
</dbReference>
<accession>A0A288QXL4</accession>
<evidence type="ECO:0000313" key="3">
    <source>
        <dbReference type="EMBL" id="RDL05364.1"/>
    </source>
</evidence>
<dbReference type="SFLD" id="SFLDS00001">
    <property type="entry name" value="Enolase"/>
    <property type="match status" value="1"/>
</dbReference>
<dbReference type="GO" id="GO:0003824">
    <property type="term" value="F:catalytic activity"/>
    <property type="evidence" value="ECO:0007669"/>
    <property type="project" value="UniProtKB-ARBA"/>
</dbReference>
<keyword evidence="4" id="KW-1185">Reference proteome</keyword>
<keyword evidence="2" id="KW-0460">Magnesium</keyword>
<dbReference type="SFLD" id="SFLDF00009">
    <property type="entry name" value="o-succinylbenzoate_synthase"/>
    <property type="match status" value="1"/>
</dbReference>
<dbReference type="GO" id="GO:0046872">
    <property type="term" value="F:metal ion binding"/>
    <property type="evidence" value="ECO:0007669"/>
    <property type="project" value="UniProtKB-KW"/>
</dbReference>
<dbReference type="Gene3D" id="3.30.390.10">
    <property type="entry name" value="Enolase-like, N-terminal domain"/>
    <property type="match status" value="1"/>
</dbReference>
<dbReference type="GeneID" id="94546474"/>
<evidence type="ECO:0000256" key="2">
    <source>
        <dbReference type="ARBA" id="ARBA00022842"/>
    </source>
</evidence>
<evidence type="ECO:0000313" key="4">
    <source>
        <dbReference type="Proteomes" id="UP000254912"/>
    </source>
</evidence>
<gene>
    <name evidence="3" type="ORF">DFP99_1321</name>
</gene>
<dbReference type="Proteomes" id="UP000254912">
    <property type="component" value="Unassembled WGS sequence"/>
</dbReference>
<dbReference type="SUPFAM" id="SSF54826">
    <property type="entry name" value="Enolase N-terminal domain-like"/>
    <property type="match status" value="1"/>
</dbReference>
<protein>
    <submittedName>
        <fullName evidence="3">O-succinylbenzoate synthase</fullName>
    </submittedName>
</protein>
<sequence>MYTLNERLPTTNGYVKQINLYPLELQLKTPFKTAHGLTTARPITLVELVWGDGSRGYGEIQSFYDAAYDTETQAISIAAIRAAAPAVFQNSIPVGMPSFARAALEMAFSAVMPAREGAQLISLPTMVDDTAQGVPVGQAIGIMPNAQRLTNQIERAIAQGYQRIKLKLGAAPYDDVIAQVMPRFPTTMFSADGNGGFAVHDGLQRLQRLEGMGFTFIEQPFSEDQNELNIAAIKQLTSLRISLDESLHSIEDYERYRQTGALFTIKQAKIGGWRTAMHILQTDANAWVGGMLASGLGRSVDLALAQVSLTNHFAAYIPTDVSGSDRYFERDIIKTPMVIEHGAIQVPTQIELDWEAIHALQVTSTIEIRP</sequence>